<evidence type="ECO:0000259" key="5">
    <source>
        <dbReference type="Pfam" id="PF00296"/>
    </source>
</evidence>
<dbReference type="InterPro" id="IPR011251">
    <property type="entry name" value="Luciferase-like_dom"/>
</dbReference>
<dbReference type="SUPFAM" id="SSF51679">
    <property type="entry name" value="Bacterial luciferase-like"/>
    <property type="match status" value="1"/>
</dbReference>
<gene>
    <name evidence="6" type="ORF">MAIC_07840</name>
</gene>
<dbReference type="KEGG" id="maic:MAIC_07840"/>
<dbReference type="AlphaFoldDB" id="A0AAD1HJ12"/>
<dbReference type="InterPro" id="IPR050172">
    <property type="entry name" value="SsuD_RutA_monooxygenase"/>
</dbReference>
<dbReference type="PANTHER" id="PTHR42847">
    <property type="entry name" value="ALKANESULFONATE MONOOXYGENASE"/>
    <property type="match status" value="1"/>
</dbReference>
<dbReference type="NCBIfam" id="TIGR03619">
    <property type="entry name" value="F420_Rv2161c"/>
    <property type="match status" value="1"/>
</dbReference>
<keyword evidence="3" id="KW-0560">Oxidoreductase</keyword>
<dbReference type="Pfam" id="PF00296">
    <property type="entry name" value="Bac_luciferase"/>
    <property type="match status" value="1"/>
</dbReference>
<proteinExistence type="predicted"/>
<accession>A0AAD1HJ12</accession>
<keyword evidence="2" id="KW-0288">FMN</keyword>
<evidence type="ECO:0000256" key="4">
    <source>
        <dbReference type="ARBA" id="ARBA00023033"/>
    </source>
</evidence>
<dbReference type="Proteomes" id="UP000467327">
    <property type="component" value="Chromosome"/>
</dbReference>
<sequence length="330" mass="35007">MEPARSRFPETLRWAMRYTLEYPSELPTAPEDFLSPDVIRAVVSRAEAAGFAAVALSEHPAPSLKWRRNGGHNTLDPVAALSFMAAVTSRIRLMTNLFVLPFRNPYLSAKALGSLDILSGGRLIAGVGAGYLRSEFAALGIEVDDRAALLDEALAALRSIWTDPETPVSGRGFTATGPMWLQPPVQRPHPPIWVGGNTAAAARRVVEYGSGWMPLIVPASMASAIGTDALEDAAAFGARLGRLRQDLADAGRDPDVLDVQVICPWIDLDDSTSLRHAQDALGELAAYGANWAVARVEAPTPAAALDYIDAFGEAVIAGDLVSTPVQGGSA</sequence>
<feature type="domain" description="Luciferase-like" evidence="5">
    <location>
        <begin position="35"/>
        <end position="243"/>
    </location>
</feature>
<evidence type="ECO:0000256" key="2">
    <source>
        <dbReference type="ARBA" id="ARBA00022643"/>
    </source>
</evidence>
<dbReference type="Gene3D" id="3.20.20.30">
    <property type="entry name" value="Luciferase-like domain"/>
    <property type="match status" value="1"/>
</dbReference>
<dbReference type="PANTHER" id="PTHR42847:SF4">
    <property type="entry name" value="ALKANESULFONATE MONOOXYGENASE-RELATED"/>
    <property type="match status" value="1"/>
</dbReference>
<protein>
    <submittedName>
        <fullName evidence="6">LLM class F420-dependent oxidoreductase</fullName>
    </submittedName>
</protein>
<dbReference type="InterPro" id="IPR036661">
    <property type="entry name" value="Luciferase-like_sf"/>
</dbReference>
<dbReference type="EMBL" id="AP022561">
    <property type="protein sequence ID" value="BBX05981.1"/>
    <property type="molecule type" value="Genomic_DNA"/>
</dbReference>
<keyword evidence="7" id="KW-1185">Reference proteome</keyword>
<keyword evidence="4" id="KW-0503">Monooxygenase</keyword>
<reference evidence="6 7" key="1">
    <citation type="journal article" date="2019" name="Emerg. Microbes Infect.">
        <title>Comprehensive subspecies identification of 175 nontuberculous mycobacteria species based on 7547 genomic profiles.</title>
        <authorList>
            <person name="Matsumoto Y."/>
            <person name="Kinjo T."/>
            <person name="Motooka D."/>
            <person name="Nabeya D."/>
            <person name="Jung N."/>
            <person name="Uechi K."/>
            <person name="Horii T."/>
            <person name="Iida T."/>
            <person name="Fujita J."/>
            <person name="Nakamura S."/>
        </authorList>
    </citation>
    <scope>NUCLEOTIDE SEQUENCE [LARGE SCALE GENOMIC DNA]</scope>
    <source>
        <strain evidence="6 7">JCM 6376</strain>
    </source>
</reference>
<evidence type="ECO:0000313" key="6">
    <source>
        <dbReference type="EMBL" id="BBX05981.1"/>
    </source>
</evidence>
<dbReference type="InterPro" id="IPR019921">
    <property type="entry name" value="Lucif-like_OxRdtase_Rv2161c"/>
</dbReference>
<dbReference type="GO" id="GO:0046306">
    <property type="term" value="P:alkanesulfonate catabolic process"/>
    <property type="evidence" value="ECO:0007669"/>
    <property type="project" value="TreeGrafter"/>
</dbReference>
<name>A0AAD1HJ12_9MYCO</name>
<evidence type="ECO:0000313" key="7">
    <source>
        <dbReference type="Proteomes" id="UP000467327"/>
    </source>
</evidence>
<organism evidence="6 7">
    <name type="scientific">Mycolicibacterium aichiense</name>
    <dbReference type="NCBI Taxonomy" id="1799"/>
    <lineage>
        <taxon>Bacteria</taxon>
        <taxon>Bacillati</taxon>
        <taxon>Actinomycetota</taxon>
        <taxon>Actinomycetes</taxon>
        <taxon>Mycobacteriales</taxon>
        <taxon>Mycobacteriaceae</taxon>
        <taxon>Mycolicibacterium</taxon>
    </lineage>
</organism>
<evidence type="ECO:0000256" key="3">
    <source>
        <dbReference type="ARBA" id="ARBA00023002"/>
    </source>
</evidence>
<keyword evidence="1" id="KW-0285">Flavoprotein</keyword>
<dbReference type="GO" id="GO:0008726">
    <property type="term" value="F:alkanesulfonate monooxygenase activity"/>
    <property type="evidence" value="ECO:0007669"/>
    <property type="project" value="TreeGrafter"/>
</dbReference>
<evidence type="ECO:0000256" key="1">
    <source>
        <dbReference type="ARBA" id="ARBA00022630"/>
    </source>
</evidence>